<feature type="repeat" description="TPR" evidence="4">
    <location>
        <begin position="288"/>
        <end position="321"/>
    </location>
</feature>
<dbReference type="InterPro" id="IPR000571">
    <property type="entry name" value="Znf_CCCH"/>
</dbReference>
<keyword evidence="10" id="KW-1185">Reference proteome</keyword>
<evidence type="ECO:0000256" key="4">
    <source>
        <dbReference type="PROSITE-ProRule" id="PRU00339"/>
    </source>
</evidence>
<evidence type="ECO:0000256" key="2">
    <source>
        <dbReference type="ARBA" id="ARBA00022803"/>
    </source>
</evidence>
<dbReference type="PROSITE" id="PS50005">
    <property type="entry name" value="TPR"/>
    <property type="match status" value="2"/>
</dbReference>
<evidence type="ECO:0000256" key="3">
    <source>
        <dbReference type="PROSITE-ProRule" id="PRU00176"/>
    </source>
</evidence>
<gene>
    <name evidence="9" type="ORF">DNTS_008928</name>
</gene>
<keyword evidence="5" id="KW-0479">Metal-binding</keyword>
<dbReference type="InterPro" id="IPR013105">
    <property type="entry name" value="TPR_2"/>
</dbReference>
<reference evidence="9 10" key="1">
    <citation type="journal article" date="2019" name="Sci. Data">
        <title>Hybrid genome assembly and annotation of Danionella translucida.</title>
        <authorList>
            <person name="Kadobianskyi M."/>
            <person name="Schulze L."/>
            <person name="Schuelke M."/>
            <person name="Judkewitz B."/>
        </authorList>
    </citation>
    <scope>NUCLEOTIDE SEQUENCE [LARGE SCALE GENOMIC DNA]</scope>
    <source>
        <strain evidence="9 10">Bolton</strain>
    </source>
</reference>
<dbReference type="InterPro" id="IPR019734">
    <property type="entry name" value="TPR_rpt"/>
</dbReference>
<dbReference type="InterPro" id="IPR012677">
    <property type="entry name" value="Nucleotide-bd_a/b_plait_sf"/>
</dbReference>
<proteinExistence type="predicted"/>
<evidence type="ECO:0000256" key="1">
    <source>
        <dbReference type="ARBA" id="ARBA00022737"/>
    </source>
</evidence>
<keyword evidence="3" id="KW-0694">RNA-binding</keyword>
<feature type="compositionally biased region" description="Basic and acidic residues" evidence="6">
    <location>
        <begin position="45"/>
        <end position="56"/>
    </location>
</feature>
<dbReference type="EMBL" id="SRMA01026435">
    <property type="protein sequence ID" value="TRY84081.1"/>
    <property type="molecule type" value="Genomic_DNA"/>
</dbReference>
<dbReference type="PANTHER" id="PTHR47678">
    <property type="entry name" value="TETRATRICOPEPTIDE REPEAT PROTEIN 31"/>
    <property type="match status" value="1"/>
</dbReference>
<evidence type="ECO:0000313" key="9">
    <source>
        <dbReference type="EMBL" id="TRY84081.1"/>
    </source>
</evidence>
<evidence type="ECO:0000256" key="6">
    <source>
        <dbReference type="SAM" id="MobiDB-lite"/>
    </source>
</evidence>
<dbReference type="InterPro" id="IPR000504">
    <property type="entry name" value="RRM_dom"/>
</dbReference>
<evidence type="ECO:0000259" key="7">
    <source>
        <dbReference type="PROSITE" id="PS50102"/>
    </source>
</evidence>
<feature type="region of interest" description="Disordered" evidence="6">
    <location>
        <begin position="189"/>
        <end position="218"/>
    </location>
</feature>
<evidence type="ECO:0000259" key="8">
    <source>
        <dbReference type="PROSITE" id="PS50103"/>
    </source>
</evidence>
<dbReference type="InterPro" id="IPR035979">
    <property type="entry name" value="RBD_domain_sf"/>
</dbReference>
<dbReference type="OrthoDB" id="2017782at2759"/>
<dbReference type="SUPFAM" id="SSF48452">
    <property type="entry name" value="TPR-like"/>
    <property type="match status" value="1"/>
</dbReference>
<keyword evidence="5" id="KW-0862">Zinc</keyword>
<evidence type="ECO:0008006" key="11">
    <source>
        <dbReference type="Google" id="ProtNLM"/>
    </source>
</evidence>
<dbReference type="SMART" id="SM00360">
    <property type="entry name" value="RRM"/>
    <property type="match status" value="1"/>
</dbReference>
<feature type="zinc finger region" description="C3H1-type" evidence="5">
    <location>
        <begin position="487"/>
        <end position="514"/>
    </location>
</feature>
<dbReference type="SUPFAM" id="SSF54928">
    <property type="entry name" value="RNA-binding domain, RBD"/>
    <property type="match status" value="1"/>
</dbReference>
<sequence>SRSVRPPRPFKTVALGGACFLPDFSLDDQEEKQRSSIAIRPSNQRSEEKDTDAIHEQDDDPFSQDVLINEEDLSEEEKARRKAERRKAKRKRQRERKKLERVKKDESAEQEEGIAGPDSELEESEESEPEEEEVNALSEVEDEPSTPLSKSPPAPPLASGNKSNWPLDTRTAEEEPEWDVNSAFVANAVSHIRPKAKSKGKSKENKENESRPADTKIKRSASLAEKGVQCAQQGQYTQAVSLFTEAIKCDPEDFRFLFNRSFCYCCLEQYQLALEDAETSIQMAPDCAKGYFRRGSALMGLKRYNEAEKAMDQVLKLDSNCKEAHYDLFCCKMQQLIVRATFLFYTFSLELGYDEEQSKLFLEKYNTVQAVVSAKASNQDYALLQPGPCNSLWVGNVTAELTEKHLRDLFKGYGEIDSIRVLHERFCAFVNFKNANMATRAMENLNGHFIENTRLVVRYPDRRIHRVLPMPAIQQSTGAAGSRRRGPVNEDECYFWRTTGCHFGDRCRYKHIPDHRGKDWQP</sequence>
<feature type="compositionally biased region" description="Basic and acidic residues" evidence="6">
    <location>
        <begin position="201"/>
        <end position="217"/>
    </location>
</feature>
<protein>
    <recommendedName>
        <fullName evidence="11">C3H1-type domain-containing protein</fullName>
    </recommendedName>
</protein>
<dbReference type="Pfam" id="PF13431">
    <property type="entry name" value="TPR_17"/>
    <property type="match status" value="1"/>
</dbReference>
<dbReference type="AlphaFoldDB" id="A0A553Q2C3"/>
<evidence type="ECO:0000256" key="5">
    <source>
        <dbReference type="PROSITE-ProRule" id="PRU00723"/>
    </source>
</evidence>
<comment type="caution">
    <text evidence="9">The sequence shown here is derived from an EMBL/GenBank/DDBJ whole genome shotgun (WGS) entry which is preliminary data.</text>
</comment>
<feature type="region of interest" description="Disordered" evidence="6">
    <location>
        <begin position="26"/>
        <end position="177"/>
    </location>
</feature>
<feature type="domain" description="RRM" evidence="7">
    <location>
        <begin position="390"/>
        <end position="462"/>
    </location>
</feature>
<feature type="domain" description="C3H1-type" evidence="8">
    <location>
        <begin position="487"/>
        <end position="514"/>
    </location>
</feature>
<dbReference type="Proteomes" id="UP000316079">
    <property type="component" value="Unassembled WGS sequence"/>
</dbReference>
<keyword evidence="5" id="KW-0863">Zinc-finger</keyword>
<dbReference type="Pfam" id="PF00076">
    <property type="entry name" value="RRM_1"/>
    <property type="match status" value="1"/>
</dbReference>
<dbReference type="InterPro" id="IPR011990">
    <property type="entry name" value="TPR-like_helical_dom_sf"/>
</dbReference>
<name>A0A553Q2C3_9TELE</name>
<feature type="compositionally biased region" description="Acidic residues" evidence="6">
    <location>
        <begin position="57"/>
        <end position="75"/>
    </location>
</feature>
<dbReference type="Pfam" id="PF07719">
    <property type="entry name" value="TPR_2"/>
    <property type="match status" value="1"/>
</dbReference>
<evidence type="ECO:0000313" key="10">
    <source>
        <dbReference type="Proteomes" id="UP000316079"/>
    </source>
</evidence>
<dbReference type="SMART" id="SM00028">
    <property type="entry name" value="TPR"/>
    <property type="match status" value="3"/>
</dbReference>
<feature type="compositionally biased region" description="Basic residues" evidence="6">
    <location>
        <begin position="80"/>
        <end position="101"/>
    </location>
</feature>
<dbReference type="PROSITE" id="PS50103">
    <property type="entry name" value="ZF_C3H1"/>
    <property type="match status" value="1"/>
</dbReference>
<feature type="compositionally biased region" description="Acidic residues" evidence="6">
    <location>
        <begin position="119"/>
        <end position="144"/>
    </location>
</feature>
<dbReference type="PROSITE" id="PS50102">
    <property type="entry name" value="RRM"/>
    <property type="match status" value="1"/>
</dbReference>
<dbReference type="CDD" id="cd00590">
    <property type="entry name" value="RRM_SF"/>
    <property type="match status" value="1"/>
</dbReference>
<keyword evidence="1" id="KW-0677">Repeat</keyword>
<dbReference type="GO" id="GO:0003723">
    <property type="term" value="F:RNA binding"/>
    <property type="evidence" value="ECO:0007669"/>
    <property type="project" value="UniProtKB-UniRule"/>
</dbReference>
<feature type="non-terminal residue" evidence="9">
    <location>
        <position position="1"/>
    </location>
</feature>
<dbReference type="Gene3D" id="3.30.70.330">
    <property type="match status" value="1"/>
</dbReference>
<organism evidence="9 10">
    <name type="scientific">Danionella cerebrum</name>
    <dbReference type="NCBI Taxonomy" id="2873325"/>
    <lineage>
        <taxon>Eukaryota</taxon>
        <taxon>Metazoa</taxon>
        <taxon>Chordata</taxon>
        <taxon>Craniata</taxon>
        <taxon>Vertebrata</taxon>
        <taxon>Euteleostomi</taxon>
        <taxon>Actinopterygii</taxon>
        <taxon>Neopterygii</taxon>
        <taxon>Teleostei</taxon>
        <taxon>Ostariophysi</taxon>
        <taxon>Cypriniformes</taxon>
        <taxon>Danionidae</taxon>
        <taxon>Danioninae</taxon>
        <taxon>Danionella</taxon>
    </lineage>
</organism>
<dbReference type="STRING" id="623744.A0A553Q2C3"/>
<dbReference type="PANTHER" id="PTHR47678:SF2">
    <property type="entry name" value="TETRATRICOPEPTIDE REPEAT PROTEIN 31 ISOFORM X1"/>
    <property type="match status" value="1"/>
</dbReference>
<accession>A0A553Q2C3</accession>
<dbReference type="Gene3D" id="1.25.40.10">
    <property type="entry name" value="Tetratricopeptide repeat domain"/>
    <property type="match status" value="1"/>
</dbReference>
<dbReference type="GO" id="GO:0008270">
    <property type="term" value="F:zinc ion binding"/>
    <property type="evidence" value="ECO:0007669"/>
    <property type="project" value="UniProtKB-KW"/>
</dbReference>
<keyword evidence="2 4" id="KW-0802">TPR repeat</keyword>
<feature type="repeat" description="TPR" evidence="4">
    <location>
        <begin position="220"/>
        <end position="253"/>
    </location>
</feature>